<dbReference type="InterPro" id="IPR001849">
    <property type="entry name" value="PH_domain"/>
</dbReference>
<evidence type="ECO:0000256" key="2">
    <source>
        <dbReference type="SAM" id="MobiDB-lite"/>
    </source>
</evidence>
<dbReference type="CDD" id="cd00821">
    <property type="entry name" value="PH"/>
    <property type="match status" value="1"/>
</dbReference>
<dbReference type="GeneID" id="108560330"/>
<dbReference type="Proteomes" id="UP000695000">
    <property type="component" value="Unplaced"/>
</dbReference>
<organism evidence="5 6">
    <name type="scientific">Nicrophorus vespilloides</name>
    <name type="common">Boreal carrion beetle</name>
    <dbReference type="NCBI Taxonomy" id="110193"/>
    <lineage>
        <taxon>Eukaryota</taxon>
        <taxon>Metazoa</taxon>
        <taxon>Ecdysozoa</taxon>
        <taxon>Arthropoda</taxon>
        <taxon>Hexapoda</taxon>
        <taxon>Insecta</taxon>
        <taxon>Pterygota</taxon>
        <taxon>Neoptera</taxon>
        <taxon>Endopterygota</taxon>
        <taxon>Coleoptera</taxon>
        <taxon>Polyphaga</taxon>
        <taxon>Staphyliniformia</taxon>
        <taxon>Silphidae</taxon>
        <taxon>Nicrophorinae</taxon>
        <taxon>Nicrophorus</taxon>
    </lineage>
</organism>
<feature type="compositionally biased region" description="Polar residues" evidence="2">
    <location>
        <begin position="162"/>
        <end position="176"/>
    </location>
</feature>
<dbReference type="InterPro" id="IPR008936">
    <property type="entry name" value="Rho_GTPase_activation_prot"/>
</dbReference>
<evidence type="ECO:0000313" key="6">
    <source>
        <dbReference type="RefSeq" id="XP_017773317.1"/>
    </source>
</evidence>
<gene>
    <name evidence="6" type="primary">LOC108560330</name>
</gene>
<name>A0ABM1MFG7_NICVS</name>
<protein>
    <submittedName>
        <fullName evidence="6">Arf-GAP with Rho-GAP domain, ANK repeat and PH domain-containing protein 2</fullName>
    </submittedName>
</protein>
<feature type="region of interest" description="Disordered" evidence="2">
    <location>
        <begin position="124"/>
        <end position="180"/>
    </location>
</feature>
<dbReference type="InterPro" id="IPR011993">
    <property type="entry name" value="PH-like_dom_sf"/>
</dbReference>
<feature type="region of interest" description="Disordered" evidence="2">
    <location>
        <begin position="64"/>
        <end position="83"/>
    </location>
</feature>
<dbReference type="PROSITE" id="PS50238">
    <property type="entry name" value="RHOGAP"/>
    <property type="match status" value="1"/>
</dbReference>
<feature type="compositionally biased region" description="Polar residues" evidence="2">
    <location>
        <begin position="71"/>
        <end position="80"/>
    </location>
</feature>
<dbReference type="RefSeq" id="XP_017773317.1">
    <property type="nucleotide sequence ID" value="XM_017917828.1"/>
</dbReference>
<dbReference type="SMART" id="SM00324">
    <property type="entry name" value="RhoGAP"/>
    <property type="match status" value="1"/>
</dbReference>
<evidence type="ECO:0000259" key="4">
    <source>
        <dbReference type="PROSITE" id="PS50238"/>
    </source>
</evidence>
<feature type="compositionally biased region" description="Low complexity" evidence="2">
    <location>
        <begin position="350"/>
        <end position="359"/>
    </location>
</feature>
<dbReference type="SUPFAM" id="SSF50729">
    <property type="entry name" value="PH domain-like"/>
    <property type="match status" value="2"/>
</dbReference>
<keyword evidence="1" id="KW-0343">GTPase activation</keyword>
<sequence length="1092" mass="125077">MSAPTPAPRKVEGKKPIPAPRTLIPIQTEQTSSESSYEEQEPMDGKTTFSRKVRSISNVSKQLADDIGSKMQETVESTRQSMRRITKRFTTNFSDESEVEGASQMEYVENEDLNMFNSIHFDSPLRTPTSPIYSNTSEPDEYYERPPPTYPPPPLREEVYDQPQSLASGSTNSSEGGATKKVHENYESVYPSYPYNSDSESCVDMTAGTLDRSVTLSRSESWVLYDSVQEPVYNNVDNTPVLPAVKEEIPSPKLFMRNNSCYENHSITFDNRSVVTPSVLMEFDPLQNNNDAASMTGRSDLNELEKSLQGELYGNISIDNISLFDEASDEETYINPPPPPPPIRFDSLSEESQSNNENSRTNWFIDGDHVETTKSEGRAHAWLNKAQNLLKKAPEIVELVKGFKNKDNVIQRPTLSPRGIIQQKGMLYKITSGPVEDLFGEFSSRWCVLQSGTFIAYSDTMSDNIKENIPMDSIISIQILQEQKHKHKCENEELHSFELNVAGKLRDKHIFGTKSFSERRVWMQKLSENLTSRFLPKVTSDFTRFGWTYMKEGLHGQWVGAWLVLSKRELIFAKDNLPTNTLDLRKARCFKLEAVQDFSNTPSTTDRGPNLVIHFTFGTYYFRMWTQKETKAWCRIIKLSAQNNGPSLEQQQLTKNSIPVIVEKCVNFVYVYGSMTEGIYRRAGSNSIISDIITLFRTDAWSVQLTHKYSVHDVATALKRFFRDLVEPLIDNKKIEYLYQVSKVKDKNEKIRMFRNIFDQSQGEDVSVSMNTTKFLLGHLHFISTQSNKNLMHVDNLAAVWAPTLLHQDGGDKTGKDHTIITELIRLYKDIFPEDNKEIEQEMKMLSVLEKYNQSPQGAVNVKSSGDFRVWVYDFSKEGKTRNILIGPHKTAYEIICEVGLDLKIPVNELVLEESVLNGSLCRPLHHKAKVLDVVLKWGYWDDNDRKDNCLIINKISKYFEILNNNSLPLQAELKFADHKSKNMKPFMFEFLQAKLVQYKDKSCSNKLDSWNIEDIAWYFGNEVKRNVPTKHTITFLRKTDTPTRSKSSPWFGNVLSWNDISLRALWLSSMWNAEHPNDIMPPPQHVNLMSG</sequence>
<keyword evidence="5" id="KW-1185">Reference proteome</keyword>
<accession>A0ABM1MFG7</accession>
<dbReference type="PANTHER" id="PTHR45899">
    <property type="entry name" value="RHO GTPASE ACTIVATING PROTEIN AT 15B, ISOFORM C"/>
    <property type="match status" value="1"/>
</dbReference>
<reference evidence="6" key="1">
    <citation type="submission" date="2025-08" db="UniProtKB">
        <authorList>
            <consortium name="RefSeq"/>
        </authorList>
    </citation>
    <scope>IDENTIFICATION</scope>
    <source>
        <tissue evidence="6">Whole Larva</tissue>
    </source>
</reference>
<dbReference type="SUPFAM" id="SSF48350">
    <property type="entry name" value="GTPase activation domain, GAP"/>
    <property type="match status" value="1"/>
</dbReference>
<evidence type="ECO:0000313" key="5">
    <source>
        <dbReference type="Proteomes" id="UP000695000"/>
    </source>
</evidence>
<feature type="region of interest" description="Disordered" evidence="2">
    <location>
        <begin position="1"/>
        <end position="55"/>
    </location>
</feature>
<feature type="compositionally biased region" description="Polar residues" evidence="2">
    <location>
        <begin position="126"/>
        <end position="137"/>
    </location>
</feature>
<dbReference type="InterPro" id="IPR052227">
    <property type="entry name" value="Arf-Rho-GAP_ANK-PH_domain"/>
</dbReference>
<feature type="compositionally biased region" description="Pro residues" evidence="2">
    <location>
        <begin position="145"/>
        <end position="154"/>
    </location>
</feature>
<feature type="domain" description="PH" evidence="3">
    <location>
        <begin position="420"/>
        <end position="531"/>
    </location>
</feature>
<evidence type="ECO:0000259" key="3">
    <source>
        <dbReference type="PROSITE" id="PS50003"/>
    </source>
</evidence>
<dbReference type="Pfam" id="PF00169">
    <property type="entry name" value="PH"/>
    <property type="match status" value="1"/>
</dbReference>
<dbReference type="Pfam" id="PF00620">
    <property type="entry name" value="RhoGAP"/>
    <property type="match status" value="1"/>
</dbReference>
<proteinExistence type="predicted"/>
<dbReference type="PROSITE" id="PS50003">
    <property type="entry name" value="PH_DOMAIN"/>
    <property type="match status" value="2"/>
</dbReference>
<dbReference type="Gene3D" id="2.30.29.30">
    <property type="entry name" value="Pleckstrin-homology domain (PH domain)/Phosphotyrosine-binding domain (PTB)"/>
    <property type="match status" value="2"/>
</dbReference>
<feature type="domain" description="PH" evidence="3">
    <location>
        <begin position="541"/>
        <end position="642"/>
    </location>
</feature>
<feature type="region of interest" description="Disordered" evidence="2">
    <location>
        <begin position="330"/>
        <end position="363"/>
    </location>
</feature>
<dbReference type="PANTHER" id="PTHR45899:SF2">
    <property type="entry name" value="RHO GTPASE ACTIVATING PROTEIN AT 15B, ISOFORM C"/>
    <property type="match status" value="1"/>
</dbReference>
<dbReference type="SMART" id="SM00233">
    <property type="entry name" value="PH"/>
    <property type="match status" value="2"/>
</dbReference>
<feature type="domain" description="Rho-GAP" evidence="4">
    <location>
        <begin position="646"/>
        <end position="832"/>
    </location>
</feature>
<dbReference type="Gene3D" id="1.10.555.10">
    <property type="entry name" value="Rho GTPase activation protein"/>
    <property type="match status" value="1"/>
</dbReference>
<evidence type="ECO:0000256" key="1">
    <source>
        <dbReference type="ARBA" id="ARBA00022468"/>
    </source>
</evidence>
<dbReference type="InterPro" id="IPR000198">
    <property type="entry name" value="RhoGAP_dom"/>
</dbReference>